<name>A0A371I5A4_MUCPR</name>
<feature type="region of interest" description="Disordered" evidence="1">
    <location>
        <begin position="23"/>
        <end position="45"/>
    </location>
</feature>
<keyword evidence="3" id="KW-1185">Reference proteome</keyword>
<protein>
    <submittedName>
        <fullName evidence="2">Uncharacterized protein</fullName>
    </submittedName>
</protein>
<feature type="compositionally biased region" description="Basic residues" evidence="1">
    <location>
        <begin position="32"/>
        <end position="43"/>
    </location>
</feature>
<accession>A0A371I5A4</accession>
<evidence type="ECO:0000313" key="3">
    <source>
        <dbReference type="Proteomes" id="UP000257109"/>
    </source>
</evidence>
<dbReference type="OrthoDB" id="1731207at2759"/>
<feature type="non-terminal residue" evidence="2">
    <location>
        <position position="1"/>
    </location>
</feature>
<evidence type="ECO:0000256" key="1">
    <source>
        <dbReference type="SAM" id="MobiDB-lite"/>
    </source>
</evidence>
<gene>
    <name evidence="2" type="ORF">CR513_05300</name>
</gene>
<dbReference type="Proteomes" id="UP000257109">
    <property type="component" value="Unassembled WGS sequence"/>
</dbReference>
<evidence type="ECO:0000313" key="2">
    <source>
        <dbReference type="EMBL" id="RDY10215.1"/>
    </source>
</evidence>
<organism evidence="2 3">
    <name type="scientific">Mucuna pruriens</name>
    <name type="common">Velvet bean</name>
    <name type="synonym">Dolichos pruriens</name>
    <dbReference type="NCBI Taxonomy" id="157652"/>
    <lineage>
        <taxon>Eukaryota</taxon>
        <taxon>Viridiplantae</taxon>
        <taxon>Streptophyta</taxon>
        <taxon>Embryophyta</taxon>
        <taxon>Tracheophyta</taxon>
        <taxon>Spermatophyta</taxon>
        <taxon>Magnoliopsida</taxon>
        <taxon>eudicotyledons</taxon>
        <taxon>Gunneridae</taxon>
        <taxon>Pentapetalae</taxon>
        <taxon>rosids</taxon>
        <taxon>fabids</taxon>
        <taxon>Fabales</taxon>
        <taxon>Fabaceae</taxon>
        <taxon>Papilionoideae</taxon>
        <taxon>50 kb inversion clade</taxon>
        <taxon>NPAAA clade</taxon>
        <taxon>indigoferoid/millettioid clade</taxon>
        <taxon>Phaseoleae</taxon>
        <taxon>Mucuna</taxon>
    </lineage>
</organism>
<comment type="caution">
    <text evidence="2">The sequence shown here is derived from an EMBL/GenBank/DDBJ whole genome shotgun (WGS) entry which is preliminary data.</text>
</comment>
<dbReference type="AlphaFoldDB" id="A0A371I5A4"/>
<dbReference type="EMBL" id="QJKJ01000888">
    <property type="protein sequence ID" value="RDY10215.1"/>
    <property type="molecule type" value="Genomic_DNA"/>
</dbReference>
<sequence length="174" mass="20518">MLPYMSKGNHDEGYISVHNVSYRSQGSEMHERHGRNRRVKGKPRRDEIDGIKCKIPPFLEDYKLDYYLSWKMKEDKEANLLVMGLIEEDYEGKSKSVEEYHKEIEMDLMKAQLVESRGVTMAKFLHGPNREIRDIVELRCYTTLEEKPYHSDNRRGKEKGSPRNDKRPKKGSEP</sequence>
<reference evidence="2" key="1">
    <citation type="submission" date="2018-05" db="EMBL/GenBank/DDBJ databases">
        <title>Draft genome of Mucuna pruriens seed.</title>
        <authorList>
            <person name="Nnadi N.E."/>
            <person name="Vos R."/>
            <person name="Hasami M.H."/>
            <person name="Devisetty U.K."/>
            <person name="Aguiy J.C."/>
        </authorList>
    </citation>
    <scope>NUCLEOTIDE SEQUENCE [LARGE SCALE GENOMIC DNA]</scope>
    <source>
        <strain evidence="2">JCA_2017</strain>
    </source>
</reference>
<proteinExistence type="predicted"/>
<feature type="region of interest" description="Disordered" evidence="1">
    <location>
        <begin position="147"/>
        <end position="174"/>
    </location>
</feature>